<dbReference type="PRINTS" id="PR00870">
    <property type="entry name" value="DNAPOLXBETA"/>
</dbReference>
<dbReference type="InterPro" id="IPR016195">
    <property type="entry name" value="Pol/histidinol_Pase-like"/>
</dbReference>
<feature type="domain" description="Helix-hairpin-helix DNA-binding motif class 1" evidence="22">
    <location>
        <begin position="162"/>
        <end position="181"/>
    </location>
</feature>
<evidence type="ECO:0000256" key="4">
    <source>
        <dbReference type="ARBA" id="ARBA00012720"/>
    </source>
</evidence>
<evidence type="ECO:0000256" key="19">
    <source>
        <dbReference type="ARBA" id="ARBA00044678"/>
    </source>
</evidence>
<dbReference type="PRINTS" id="PR00869">
    <property type="entry name" value="DNAPOLX"/>
</dbReference>
<evidence type="ECO:0000256" key="12">
    <source>
        <dbReference type="ARBA" id="ARBA00022843"/>
    </source>
</evidence>
<evidence type="ECO:0000256" key="7">
    <source>
        <dbReference type="ARBA" id="ARBA00022634"/>
    </source>
</evidence>
<dbReference type="SUPFAM" id="SSF47802">
    <property type="entry name" value="DNA polymerase beta, N-terminal domain-like"/>
    <property type="match status" value="1"/>
</dbReference>
<dbReference type="InterPro" id="IPR010996">
    <property type="entry name" value="HHH_MUS81"/>
</dbReference>
<dbReference type="InterPro" id="IPR027421">
    <property type="entry name" value="DNA_pol_lamdba_lyase_dom_sf"/>
</dbReference>
<keyword evidence="10" id="KW-0235">DNA replication</keyword>
<dbReference type="InterPro" id="IPR029398">
    <property type="entry name" value="PolB_thumb"/>
</dbReference>
<evidence type="ECO:0000259" key="22">
    <source>
        <dbReference type="SMART" id="SM00278"/>
    </source>
</evidence>
<sequence length="422" mass="46931">MKMGFICPEAKSPLAKHQFISALRCIARGLPLHSAHMDKDSVAEVLKEIGVFLELKGENPFKTRAYVNGARILEGLTESLDTLIEEERLGDIKGIGAALVEKITELVETGELEYYKELKASIPPGLIEMLDITGMGPKKVKAVHEKLGIKTVKQLESACKKGKVAELDGFGKKSEEKILEGIEFKRKHASHHHRHKALLAAEPILMDLRSHPDVIRCDIAGSLRRSKEVNGDIDFLVSAKKSEDIIEAFTQREGTLSVLAAGNTKASVLLEGGIQADLRVVDDSEFASALAYFTGSKEHNIVMRSRAISRGLRLNEYGLFKSKEETRDPKLRLNCKTEEDIFKALDLAYVPPELREDRGEFEAAEQNKIPKLIEWTDLKGSLHNHSDWSDGQDSLEEIAEQMSGIDCAYWAITDHSKASFQT</sequence>
<keyword evidence="8" id="KW-0808">Transferase</keyword>
<evidence type="ECO:0000256" key="5">
    <source>
        <dbReference type="ARBA" id="ARBA00020020"/>
    </source>
</evidence>
<dbReference type="SMART" id="SM00483">
    <property type="entry name" value="POLXc"/>
    <property type="match status" value="1"/>
</dbReference>
<dbReference type="PANTHER" id="PTHR11276">
    <property type="entry name" value="DNA POLYMERASE TYPE-X FAMILY MEMBER"/>
    <property type="match status" value="1"/>
</dbReference>
<evidence type="ECO:0000256" key="11">
    <source>
        <dbReference type="ARBA" id="ARBA00022763"/>
    </source>
</evidence>
<evidence type="ECO:0000256" key="3">
    <source>
        <dbReference type="ARBA" id="ARBA00012417"/>
    </source>
</evidence>
<feature type="non-terminal residue" evidence="24">
    <location>
        <position position="422"/>
    </location>
</feature>
<dbReference type="Pfam" id="PF14520">
    <property type="entry name" value="HHH_5"/>
    <property type="match status" value="1"/>
</dbReference>
<dbReference type="GO" id="GO:0140078">
    <property type="term" value="F:class I DNA-(apurinic or apyrimidinic site) endonuclease activity"/>
    <property type="evidence" value="ECO:0007669"/>
    <property type="project" value="UniProtKB-EC"/>
</dbReference>
<keyword evidence="11" id="KW-0227">DNA damage</keyword>
<evidence type="ECO:0000256" key="9">
    <source>
        <dbReference type="ARBA" id="ARBA00022695"/>
    </source>
</evidence>
<dbReference type="CDD" id="cd00141">
    <property type="entry name" value="NT_POLXc"/>
    <property type="match status" value="1"/>
</dbReference>
<dbReference type="GO" id="GO:0003677">
    <property type="term" value="F:DNA binding"/>
    <property type="evidence" value="ECO:0007669"/>
    <property type="project" value="InterPro"/>
</dbReference>
<keyword evidence="15" id="KW-0234">DNA repair</keyword>
<dbReference type="InterPro" id="IPR003583">
    <property type="entry name" value="Hlx-hairpin-Hlx_DNA-bd_motif"/>
</dbReference>
<evidence type="ECO:0000256" key="13">
    <source>
        <dbReference type="ARBA" id="ARBA00022932"/>
    </source>
</evidence>
<comment type="function">
    <text evidence="20">Repair polymerase that plays a key role in base-excision repair. During this process, the damaged base is excised by specific DNA glycosylases, the DNA backbone is nicked at the abasic site by an apurinic/apyrimidic (AP) endonuclease, and POLB removes 5'-deoxyribose-phosphate from the preincised AP site acting as a 5'-deoxyribose-phosphate lyase (5'-dRP lyase); through its DNA polymerase activity, it adds one nucleotide to the 3' end of the arising single-nucleotide gap. Conducts 'gap-filling' DNA synthesis in a stepwise distributive fashion rather than in a processive fashion as for other DNA polymerases. It is also able to cleave sugar-phosphate bonds 3' to an intact AP site, acting as an AP lyase.</text>
</comment>
<evidence type="ECO:0000313" key="24">
    <source>
        <dbReference type="EMBL" id="SVB55415.1"/>
    </source>
</evidence>
<protein>
    <recommendedName>
        <fullName evidence="5">DNA polymerase beta</fullName>
        <ecNumber evidence="3">2.7.7.7</ecNumber>
        <ecNumber evidence="4">4.2.99.18</ecNumber>
    </recommendedName>
    <alternativeName>
        <fullName evidence="16">5'-deoxyribose-phosphate lyase</fullName>
    </alternativeName>
    <alternativeName>
        <fullName evidence="17">AP lyase</fullName>
    </alternativeName>
</protein>
<evidence type="ECO:0000256" key="15">
    <source>
        <dbReference type="ARBA" id="ARBA00023204"/>
    </source>
</evidence>
<evidence type="ECO:0000256" key="17">
    <source>
        <dbReference type="ARBA" id="ARBA00035726"/>
    </source>
</evidence>
<dbReference type="SUPFAM" id="SSF81301">
    <property type="entry name" value="Nucleotidyltransferase"/>
    <property type="match status" value="1"/>
</dbReference>
<feature type="domain" description="Helix-hairpin-helix DNA-binding motif class 1" evidence="22">
    <location>
        <begin position="87"/>
        <end position="106"/>
    </location>
</feature>
<name>A0A382EYC9_9ZZZZ</name>
<evidence type="ECO:0000256" key="8">
    <source>
        <dbReference type="ARBA" id="ARBA00022679"/>
    </source>
</evidence>
<proteinExistence type="predicted"/>
<dbReference type="InterPro" id="IPR002054">
    <property type="entry name" value="DNA-dir_DNA_pol_X"/>
</dbReference>
<dbReference type="Gene3D" id="1.10.150.20">
    <property type="entry name" value="5' to 3' exonuclease, C-terminal subdomain"/>
    <property type="match status" value="1"/>
</dbReference>
<comment type="catalytic activity">
    <reaction evidence="18">
        <text>2'-deoxyribonucleotide-(2'-deoxyribose 5'-phosphate)-2'-deoxyribonucleotide-DNA = a 3'-end 2'-deoxyribonucleotide-(2,3-dehydro-2,3-deoxyribose 5'-phosphate)-DNA + a 5'-end 5'-phospho-2'-deoxyribonucleoside-DNA + H(+)</text>
        <dbReference type="Rhea" id="RHEA:66592"/>
        <dbReference type="Rhea" id="RHEA-COMP:13180"/>
        <dbReference type="Rhea" id="RHEA-COMP:16897"/>
        <dbReference type="Rhea" id="RHEA-COMP:17067"/>
        <dbReference type="ChEBI" id="CHEBI:15378"/>
        <dbReference type="ChEBI" id="CHEBI:136412"/>
        <dbReference type="ChEBI" id="CHEBI:157695"/>
        <dbReference type="ChEBI" id="CHEBI:167181"/>
        <dbReference type="EC" id="4.2.99.18"/>
    </reaction>
</comment>
<comment type="catalytic activity">
    <reaction evidence="19">
        <text>a 5'-end 2'-deoxyribose-2'-deoxyribonucleotide-DNA = (2E,4S)-4-hydroxypenten-2-al-5-phosphate + a 5'-end 5'-phospho-2'-deoxyribonucleoside-DNA + H(+)</text>
        <dbReference type="Rhea" id="RHEA:76255"/>
        <dbReference type="Rhea" id="RHEA-COMP:13180"/>
        <dbReference type="Rhea" id="RHEA-COMP:18657"/>
        <dbReference type="ChEBI" id="CHEBI:15378"/>
        <dbReference type="ChEBI" id="CHEBI:136412"/>
        <dbReference type="ChEBI" id="CHEBI:195194"/>
        <dbReference type="ChEBI" id="CHEBI:195195"/>
    </reaction>
</comment>
<dbReference type="EMBL" id="UINC01046867">
    <property type="protein sequence ID" value="SVB55415.1"/>
    <property type="molecule type" value="Genomic_DNA"/>
</dbReference>
<dbReference type="GO" id="GO:0005737">
    <property type="term" value="C:cytoplasm"/>
    <property type="evidence" value="ECO:0007669"/>
    <property type="project" value="UniProtKB-SubCell"/>
</dbReference>
<dbReference type="PANTHER" id="PTHR11276:SF28">
    <property type="entry name" value="DNA POLYMERASE LAMBDA"/>
    <property type="match status" value="1"/>
</dbReference>
<dbReference type="SUPFAM" id="SSF89550">
    <property type="entry name" value="PHP domain-like"/>
    <property type="match status" value="1"/>
</dbReference>
<comment type="catalytic activity">
    <reaction evidence="21">
        <text>DNA(n) + a 2'-deoxyribonucleoside 5'-triphosphate = DNA(n+1) + diphosphate</text>
        <dbReference type="Rhea" id="RHEA:22508"/>
        <dbReference type="Rhea" id="RHEA-COMP:17339"/>
        <dbReference type="Rhea" id="RHEA-COMP:17340"/>
        <dbReference type="ChEBI" id="CHEBI:33019"/>
        <dbReference type="ChEBI" id="CHEBI:61560"/>
        <dbReference type="ChEBI" id="CHEBI:173112"/>
        <dbReference type="EC" id="2.7.7.7"/>
    </reaction>
</comment>
<comment type="subcellular location">
    <subcellularLocation>
        <location evidence="2">Cytoplasm</location>
    </subcellularLocation>
</comment>
<dbReference type="EC" id="4.2.99.18" evidence="4"/>
<evidence type="ECO:0000256" key="6">
    <source>
        <dbReference type="ARBA" id="ARBA00022481"/>
    </source>
</evidence>
<gene>
    <name evidence="24" type="ORF">METZ01_LOCUS208269</name>
</gene>
<evidence type="ECO:0000256" key="18">
    <source>
        <dbReference type="ARBA" id="ARBA00044632"/>
    </source>
</evidence>
<dbReference type="Gene3D" id="3.20.20.140">
    <property type="entry name" value="Metal-dependent hydrolases"/>
    <property type="match status" value="1"/>
</dbReference>
<feature type="domain" description="Helix-hairpin-helix DNA-binding motif class 1" evidence="22">
    <location>
        <begin position="127"/>
        <end position="146"/>
    </location>
</feature>
<evidence type="ECO:0000256" key="20">
    <source>
        <dbReference type="ARBA" id="ARBA00045548"/>
    </source>
</evidence>
<keyword evidence="13" id="KW-0239">DNA-directed DNA polymerase</keyword>
<keyword evidence="9" id="KW-0548">Nucleotidyltransferase</keyword>
<dbReference type="InterPro" id="IPR022312">
    <property type="entry name" value="DNA_pol_X"/>
</dbReference>
<evidence type="ECO:0000259" key="23">
    <source>
        <dbReference type="SMART" id="SM00483"/>
    </source>
</evidence>
<keyword evidence="6" id="KW-0488">Methylation</keyword>
<dbReference type="SMART" id="SM00278">
    <property type="entry name" value="HhH1"/>
    <property type="match status" value="3"/>
</dbReference>
<comment type="cofactor">
    <cofactor evidence="1">
        <name>Mg(2+)</name>
        <dbReference type="ChEBI" id="CHEBI:18420"/>
    </cofactor>
</comment>
<reference evidence="24" key="1">
    <citation type="submission" date="2018-05" db="EMBL/GenBank/DDBJ databases">
        <authorList>
            <person name="Lanie J.A."/>
            <person name="Ng W.-L."/>
            <person name="Kazmierczak K.M."/>
            <person name="Andrzejewski T.M."/>
            <person name="Davidsen T.M."/>
            <person name="Wayne K.J."/>
            <person name="Tettelin H."/>
            <person name="Glass J.I."/>
            <person name="Rusch D."/>
            <person name="Podicherti R."/>
            <person name="Tsui H.-C.T."/>
            <person name="Winkler M.E."/>
        </authorList>
    </citation>
    <scope>NUCLEOTIDE SEQUENCE</scope>
</reference>
<evidence type="ECO:0000256" key="16">
    <source>
        <dbReference type="ARBA" id="ARBA00035717"/>
    </source>
</evidence>
<organism evidence="24">
    <name type="scientific">marine metagenome</name>
    <dbReference type="NCBI Taxonomy" id="408172"/>
    <lineage>
        <taxon>unclassified sequences</taxon>
        <taxon>metagenomes</taxon>
        <taxon>ecological metagenomes</taxon>
    </lineage>
</organism>
<feature type="domain" description="DNA-directed DNA polymerase X" evidence="23">
    <location>
        <begin position="37"/>
        <end position="356"/>
    </location>
</feature>
<dbReference type="Pfam" id="PF14791">
    <property type="entry name" value="DNA_pol_B_thumb"/>
    <property type="match status" value="1"/>
</dbReference>
<evidence type="ECO:0000256" key="2">
    <source>
        <dbReference type="ARBA" id="ARBA00004496"/>
    </source>
</evidence>
<accession>A0A382EYC9</accession>
<keyword evidence="12" id="KW-0832">Ubl conjugation</keyword>
<dbReference type="InterPro" id="IPR043519">
    <property type="entry name" value="NT_sf"/>
</dbReference>
<evidence type="ECO:0000256" key="14">
    <source>
        <dbReference type="ARBA" id="ARBA00023053"/>
    </source>
</evidence>
<dbReference type="InterPro" id="IPR037160">
    <property type="entry name" value="DNA_Pol_thumb_sf"/>
</dbReference>
<keyword evidence="14" id="KW-0915">Sodium</keyword>
<dbReference type="Gene3D" id="3.30.210.10">
    <property type="entry name" value="DNA polymerase, thumb domain"/>
    <property type="match status" value="1"/>
</dbReference>
<dbReference type="AlphaFoldDB" id="A0A382EYC9"/>
<dbReference type="GO" id="GO:0003887">
    <property type="term" value="F:DNA-directed DNA polymerase activity"/>
    <property type="evidence" value="ECO:0007669"/>
    <property type="project" value="UniProtKB-KW"/>
</dbReference>
<dbReference type="InterPro" id="IPR002008">
    <property type="entry name" value="DNA_pol_X_beta-like"/>
</dbReference>
<dbReference type="EC" id="2.7.7.7" evidence="3"/>
<dbReference type="Pfam" id="PF14716">
    <property type="entry name" value="HHH_8"/>
    <property type="match status" value="1"/>
</dbReference>
<dbReference type="Gene3D" id="3.30.460.10">
    <property type="entry name" value="Beta Polymerase, domain 2"/>
    <property type="match status" value="1"/>
</dbReference>
<evidence type="ECO:0000256" key="21">
    <source>
        <dbReference type="ARBA" id="ARBA00049244"/>
    </source>
</evidence>
<evidence type="ECO:0000256" key="1">
    <source>
        <dbReference type="ARBA" id="ARBA00001946"/>
    </source>
</evidence>
<dbReference type="Gene3D" id="1.10.150.110">
    <property type="entry name" value="DNA polymerase beta, N-terminal domain-like"/>
    <property type="match status" value="1"/>
</dbReference>
<keyword evidence="7" id="KW-0237">DNA synthesis</keyword>
<evidence type="ECO:0000256" key="10">
    <source>
        <dbReference type="ARBA" id="ARBA00022705"/>
    </source>
</evidence>
<dbReference type="GO" id="GO:0006281">
    <property type="term" value="P:DNA repair"/>
    <property type="evidence" value="ECO:0007669"/>
    <property type="project" value="UniProtKB-KW"/>
</dbReference>